<dbReference type="SUPFAM" id="SSF47917">
    <property type="entry name" value="C-terminal domain of alpha and beta subunits of F1 ATP synthase"/>
    <property type="match status" value="1"/>
</dbReference>
<dbReference type="CDD" id="cd18116">
    <property type="entry name" value="ATP-synt_F1_alpha_N"/>
    <property type="match status" value="1"/>
</dbReference>
<dbReference type="Pfam" id="PF00006">
    <property type="entry name" value="ATP-synt_ab"/>
    <property type="match status" value="1"/>
</dbReference>
<dbReference type="InterPro" id="IPR000793">
    <property type="entry name" value="ATP_synth_asu_C"/>
</dbReference>
<dbReference type="FunFam" id="2.40.30.20:FF:000001">
    <property type="entry name" value="ATP synthase subunit alpha"/>
    <property type="match status" value="1"/>
</dbReference>
<feature type="domain" description="ATPase F1/V1/A1 complex alpha/beta subunit N-terminal" evidence="21">
    <location>
        <begin position="30"/>
        <end position="94"/>
    </location>
</feature>
<evidence type="ECO:0000256" key="9">
    <source>
        <dbReference type="ARBA" id="ARBA00022840"/>
    </source>
</evidence>
<evidence type="ECO:0000256" key="7">
    <source>
        <dbReference type="ARBA" id="ARBA00022741"/>
    </source>
</evidence>
<dbReference type="InterPro" id="IPR027417">
    <property type="entry name" value="P-loop_NTPase"/>
</dbReference>
<feature type="domain" description="ATP synthase alpha subunit C-terminal" evidence="20">
    <location>
        <begin position="373"/>
        <end position="497"/>
    </location>
</feature>
<keyword evidence="14 15" id="KW-0066">ATP synthesis</keyword>
<dbReference type="Gene3D" id="2.40.30.20">
    <property type="match status" value="1"/>
</dbReference>
<keyword evidence="15 17" id="KW-0793">Thylakoid</keyword>
<reference evidence="22" key="1">
    <citation type="journal article" date="2018" name="Genome Biol. Evol.">
        <title>Mobile Elements Shape Plastome Evolution in Ferns.</title>
        <authorList>
            <person name="Robison T.A."/>
            <person name="Grusz A.L."/>
            <person name="Wolf P.G."/>
            <person name="Mower J.P."/>
            <person name="Fauskee B.D."/>
            <person name="Sosa K."/>
            <person name="Schuettpelz E.L."/>
        </authorList>
    </citation>
    <scope>NUCLEOTIDE SEQUENCE</scope>
</reference>
<feature type="domain" description="ATPase F1/V1/A1 complex alpha/beta subunit nucleotide-binding" evidence="19">
    <location>
        <begin position="151"/>
        <end position="366"/>
    </location>
</feature>
<dbReference type="Gene3D" id="1.20.150.20">
    <property type="entry name" value="ATP synthase alpha/beta chain, C-terminal domain"/>
    <property type="match status" value="1"/>
</dbReference>
<dbReference type="GO" id="GO:0009535">
    <property type="term" value="C:chloroplast thylakoid membrane"/>
    <property type="evidence" value="ECO:0007669"/>
    <property type="project" value="UniProtKB-SubCell"/>
</dbReference>
<dbReference type="InterPro" id="IPR005294">
    <property type="entry name" value="ATP_synth_F1_asu"/>
</dbReference>
<dbReference type="CDD" id="cd18113">
    <property type="entry name" value="ATP-synt_F1_alpha_C"/>
    <property type="match status" value="1"/>
</dbReference>
<dbReference type="SUPFAM" id="SSF52540">
    <property type="entry name" value="P-loop containing nucleoside triphosphate hydrolases"/>
    <property type="match status" value="1"/>
</dbReference>
<dbReference type="EC" id="7.1.2.2" evidence="15 18"/>
<evidence type="ECO:0000256" key="14">
    <source>
        <dbReference type="ARBA" id="ARBA00023310"/>
    </source>
</evidence>
<evidence type="ECO:0000259" key="19">
    <source>
        <dbReference type="Pfam" id="PF00006"/>
    </source>
</evidence>
<organism evidence="22">
    <name type="scientific">Vaginularia trichoidea</name>
    <dbReference type="NCBI Taxonomy" id="474354"/>
    <lineage>
        <taxon>Eukaryota</taxon>
        <taxon>Viridiplantae</taxon>
        <taxon>Streptophyta</taxon>
        <taxon>Embryophyta</taxon>
        <taxon>Tracheophyta</taxon>
        <taxon>Polypodiopsida</taxon>
        <taxon>Polypodiidae</taxon>
        <taxon>Polypodiales</taxon>
        <taxon>Pteridineae</taxon>
        <taxon>Pteridaceae</taxon>
        <taxon>Vittarioideae</taxon>
        <taxon>Vaginularia</taxon>
    </lineage>
</organism>
<dbReference type="InterPro" id="IPR036121">
    <property type="entry name" value="ATPase_F1/V1/A1_a/bsu_N_sf"/>
</dbReference>
<proteinExistence type="inferred from homology"/>
<keyword evidence="5 15" id="KW-0813">Transport</keyword>
<dbReference type="GO" id="GO:0043531">
    <property type="term" value="F:ADP binding"/>
    <property type="evidence" value="ECO:0007669"/>
    <property type="project" value="TreeGrafter"/>
</dbReference>
<keyword evidence="18 22" id="KW-0934">Plastid</keyword>
<feature type="binding site" evidence="15">
    <location>
        <begin position="171"/>
        <end position="178"/>
    </location>
    <ligand>
        <name>ATP</name>
        <dbReference type="ChEBI" id="CHEBI:30616"/>
    </ligand>
</feature>
<comment type="similarity">
    <text evidence="3 15 16">Belongs to the ATPase alpha/beta chains family.</text>
</comment>
<comment type="subcellular location">
    <subcellularLocation>
        <location evidence="2">Membrane</location>
        <topology evidence="2">Peripheral membrane protein</topology>
    </subcellularLocation>
    <subcellularLocation>
        <location evidence="15 17">Plastid</location>
        <location evidence="15 17">Chloroplast thylakoid membrane</location>
        <topology evidence="15 17">Peripheral membrane protein</topology>
    </subcellularLocation>
</comment>
<evidence type="ECO:0000256" key="4">
    <source>
        <dbReference type="ARBA" id="ARBA00011648"/>
    </source>
</evidence>
<dbReference type="InterPro" id="IPR038376">
    <property type="entry name" value="ATP_synth_asu_C_sf"/>
</dbReference>
<evidence type="ECO:0000256" key="12">
    <source>
        <dbReference type="ARBA" id="ARBA00023136"/>
    </source>
</evidence>
<comment type="subunit">
    <text evidence="15 18">F-type ATPases have 2 components, CF(1) - the catalytic core - and CF(0) - the membrane proton channel. CF(1) has five subunits: alpha(3), beta(3), gamma(1), delta(1), epsilon(1). CF(0) has four main subunits: a, b, b' and c.</text>
</comment>
<dbReference type="InterPro" id="IPR004100">
    <property type="entry name" value="ATPase_F1/V1/A1_a/bsu_N"/>
</dbReference>
<keyword evidence="13 15" id="KW-0139">CF(1)</keyword>
<keyword evidence="11 15" id="KW-0406">Ion transport</keyword>
<sequence>MVINIQPDEIGSIIRKQIEGYVPKMKVVSVGTVLQVGDGIARIYGLDEVMAGELVESEDGTVGIALNPESDNVGAVLMGDGRMIQEGGSVRATGKIAQIPVGDSFLGRVVNALAQPIDGKGQIPASEFRSIESPAPGIISRRSVYEPLQTGLIAIDSMIPIGRGQRELIIGDRQTGKTAVATDTILNQKGQNVICVYVAIGQKASSVAQVVDTFRERGALEYTIIVLETANSPATLQYLAPYTGAALAEHFMYRGQHALIVYDDLSKQAQAYRQMSLLLRRPPGREAYPGDVFHLHSRLLERAAKLSSQLGEGSLTALPIVETQAGDVSAYIPTNVISITDGQIFLSSDLFNAGIRPAINVGISVSRVGSAAQIKAMKQVAGKLKLELAQFAELEAFAQFASDLDKTTQNQLARGQRLRELLKQSQSAPLSVEEQIATIYTGVNGYLDVLNVEQVKRFLVQLREYVATSKPKFGEIIRSTKVFTEQAEAILKEAIQEATELFFATT</sequence>
<evidence type="ECO:0000256" key="16">
    <source>
        <dbReference type="RuleBase" id="RU000339"/>
    </source>
</evidence>
<name>A0A3G5CT63_9MONI</name>
<dbReference type="FunFam" id="1.20.150.20:FF:000001">
    <property type="entry name" value="ATP synthase subunit alpha"/>
    <property type="match status" value="1"/>
</dbReference>
<dbReference type="InterPro" id="IPR020003">
    <property type="entry name" value="ATPase_a/bsu_AS"/>
</dbReference>
<feature type="site" description="Required for activity" evidence="15">
    <location>
        <position position="364"/>
    </location>
</feature>
<evidence type="ECO:0000256" key="11">
    <source>
        <dbReference type="ARBA" id="ARBA00023065"/>
    </source>
</evidence>
<dbReference type="AlphaFoldDB" id="A0A3G5CT63"/>
<dbReference type="InterPro" id="IPR000194">
    <property type="entry name" value="ATPase_F1/V1/A1_a/bsu_nucl-bd"/>
</dbReference>
<dbReference type="CDD" id="cd01132">
    <property type="entry name" value="F1-ATPase_alpha_CD"/>
    <property type="match status" value="1"/>
</dbReference>
<evidence type="ECO:0000259" key="21">
    <source>
        <dbReference type="Pfam" id="PF02874"/>
    </source>
</evidence>
<dbReference type="GO" id="GO:0005524">
    <property type="term" value="F:ATP binding"/>
    <property type="evidence" value="ECO:0007669"/>
    <property type="project" value="UniProtKB-UniRule"/>
</dbReference>
<protein>
    <recommendedName>
        <fullName evidence="15 18">ATP synthase subunit alpha, chloroplastic</fullName>
        <ecNumber evidence="15 18">7.1.2.2</ecNumber>
    </recommendedName>
    <alternativeName>
        <fullName evidence="15">ATP synthase F1 sector subunit alpha</fullName>
    </alternativeName>
    <alternativeName>
        <fullName evidence="15">F-ATPase subunit alpha</fullName>
    </alternativeName>
</protein>
<dbReference type="Pfam" id="PF02874">
    <property type="entry name" value="ATP-synt_ab_N"/>
    <property type="match status" value="1"/>
</dbReference>
<dbReference type="NCBIfam" id="TIGR00962">
    <property type="entry name" value="atpA"/>
    <property type="match status" value="1"/>
</dbReference>
<evidence type="ECO:0000256" key="3">
    <source>
        <dbReference type="ARBA" id="ARBA00008936"/>
    </source>
</evidence>
<dbReference type="EMBL" id="MH173085">
    <property type="protein sequence ID" value="AYW16059.1"/>
    <property type="molecule type" value="Genomic_DNA"/>
</dbReference>
<dbReference type="PANTHER" id="PTHR48082:SF2">
    <property type="entry name" value="ATP SYNTHASE SUBUNIT ALPHA, MITOCHONDRIAL"/>
    <property type="match status" value="1"/>
</dbReference>
<accession>A0A3G5CT63</accession>
<dbReference type="GO" id="GO:0045259">
    <property type="term" value="C:proton-transporting ATP synthase complex"/>
    <property type="evidence" value="ECO:0007669"/>
    <property type="project" value="UniProtKB-KW"/>
</dbReference>
<keyword evidence="6 17" id="KW-0150">Chloroplast</keyword>
<dbReference type="PROSITE" id="PS00152">
    <property type="entry name" value="ATPASE_ALPHA_BETA"/>
    <property type="match status" value="1"/>
</dbReference>
<comment type="function">
    <text evidence="1 15 18">Produces ATP from ADP in the presence of a proton gradient across the membrane. The alpha chain is a regulatory subunit.</text>
</comment>
<keyword evidence="10 15" id="KW-1278">Translocase</keyword>
<dbReference type="PANTHER" id="PTHR48082">
    <property type="entry name" value="ATP SYNTHASE SUBUNIT ALPHA, MITOCHONDRIAL"/>
    <property type="match status" value="1"/>
</dbReference>
<evidence type="ECO:0000256" key="2">
    <source>
        <dbReference type="ARBA" id="ARBA00004170"/>
    </source>
</evidence>
<evidence type="ECO:0000256" key="10">
    <source>
        <dbReference type="ARBA" id="ARBA00022967"/>
    </source>
</evidence>
<dbReference type="HAMAP" id="MF_01346">
    <property type="entry name" value="ATP_synth_alpha_bact"/>
    <property type="match status" value="1"/>
</dbReference>
<keyword evidence="12 15" id="KW-0472">Membrane</keyword>
<dbReference type="GO" id="GO:0046933">
    <property type="term" value="F:proton-transporting ATP synthase activity, rotational mechanism"/>
    <property type="evidence" value="ECO:0007669"/>
    <property type="project" value="UniProtKB-UniRule"/>
</dbReference>
<gene>
    <name evidence="15 18 22" type="primary">atpA</name>
</gene>
<evidence type="ECO:0000256" key="6">
    <source>
        <dbReference type="ARBA" id="ARBA00022528"/>
    </source>
</evidence>
<keyword evidence="7 15" id="KW-0547">Nucleotide-binding</keyword>
<dbReference type="Gene3D" id="3.40.50.300">
    <property type="entry name" value="P-loop containing nucleotide triphosphate hydrolases"/>
    <property type="match status" value="1"/>
</dbReference>
<dbReference type="FunFam" id="3.40.50.300:FF:000002">
    <property type="entry name" value="ATP synthase subunit alpha"/>
    <property type="match status" value="1"/>
</dbReference>
<evidence type="ECO:0000256" key="17">
    <source>
        <dbReference type="RuleBase" id="RU000341"/>
    </source>
</evidence>
<evidence type="ECO:0000313" key="22">
    <source>
        <dbReference type="EMBL" id="AYW16059.1"/>
    </source>
</evidence>
<dbReference type="GeneID" id="38664601"/>
<evidence type="ECO:0000256" key="18">
    <source>
        <dbReference type="RuleBase" id="RU004286"/>
    </source>
</evidence>
<evidence type="ECO:0000256" key="15">
    <source>
        <dbReference type="HAMAP-Rule" id="MF_01346"/>
    </source>
</evidence>
<dbReference type="Pfam" id="PF00306">
    <property type="entry name" value="ATP-synt_ab_C"/>
    <property type="match status" value="1"/>
</dbReference>
<geneLocation type="chloroplast" evidence="22"/>
<keyword evidence="8 15" id="KW-0375">Hydrogen ion transport</keyword>
<dbReference type="InterPro" id="IPR023366">
    <property type="entry name" value="ATP_synth_asu-like_sf"/>
</dbReference>
<evidence type="ECO:0000256" key="1">
    <source>
        <dbReference type="ARBA" id="ARBA00003784"/>
    </source>
</evidence>
<dbReference type="RefSeq" id="YP_009547542.1">
    <property type="nucleotide sequence ID" value="NC_040175.1"/>
</dbReference>
<comment type="catalytic activity">
    <reaction evidence="15 18">
        <text>ATP + H2O + 4 H(+)(in) = ADP + phosphate + 5 H(+)(out)</text>
        <dbReference type="Rhea" id="RHEA:57720"/>
        <dbReference type="ChEBI" id="CHEBI:15377"/>
        <dbReference type="ChEBI" id="CHEBI:15378"/>
        <dbReference type="ChEBI" id="CHEBI:30616"/>
        <dbReference type="ChEBI" id="CHEBI:43474"/>
        <dbReference type="ChEBI" id="CHEBI:456216"/>
        <dbReference type="EC" id="7.1.2.2"/>
    </reaction>
</comment>
<dbReference type="SUPFAM" id="SSF50615">
    <property type="entry name" value="N-terminal domain of alpha and beta subunits of F1 ATP synthase"/>
    <property type="match status" value="1"/>
</dbReference>
<evidence type="ECO:0000259" key="20">
    <source>
        <dbReference type="Pfam" id="PF00306"/>
    </source>
</evidence>
<dbReference type="InterPro" id="IPR033732">
    <property type="entry name" value="ATP_synth_F1_a_nt-bd_dom"/>
</dbReference>
<dbReference type="PIRSF" id="PIRSF039088">
    <property type="entry name" value="F_ATPase_subunit_alpha"/>
    <property type="match status" value="1"/>
</dbReference>
<keyword evidence="9 15" id="KW-0067">ATP-binding</keyword>
<evidence type="ECO:0000256" key="13">
    <source>
        <dbReference type="ARBA" id="ARBA00023196"/>
    </source>
</evidence>
<dbReference type="NCBIfam" id="NF009884">
    <property type="entry name" value="PRK13343.1"/>
    <property type="match status" value="1"/>
</dbReference>
<comment type="subunit">
    <text evidence="4">F-type ATPases have 2 components, CF(1) - the catalytic core - and CF(0) - the membrane proton channel. CF(1) has five subunits: alpha(3), beta(3), gamma(1), delta(1), epsilon(1). CF(0) has three main subunits: a, b and c.</text>
</comment>
<evidence type="ECO:0000256" key="8">
    <source>
        <dbReference type="ARBA" id="ARBA00022781"/>
    </source>
</evidence>
<evidence type="ECO:0000256" key="5">
    <source>
        <dbReference type="ARBA" id="ARBA00022448"/>
    </source>
</evidence>